<dbReference type="Gene3D" id="3.10.450.40">
    <property type="match status" value="1"/>
</dbReference>
<dbReference type="SUPFAM" id="SSF54403">
    <property type="entry name" value="Cystatin/monellin"/>
    <property type="match status" value="1"/>
</dbReference>
<dbReference type="Proteomes" id="UP001377804">
    <property type="component" value="Unassembled WGS sequence"/>
</dbReference>
<dbReference type="RefSeq" id="WP_339969669.1">
    <property type="nucleotide sequence ID" value="NZ_JAWMWG010000001.1"/>
</dbReference>
<comment type="caution">
    <text evidence="1">The sequence shown here is derived from an EMBL/GenBank/DDBJ whole genome shotgun (WGS) entry which is preliminary data.</text>
</comment>
<organism evidence="1 2">
    <name type="scientific">Holzapfeliella saturejae</name>
    <dbReference type="NCBI Taxonomy" id="3082953"/>
    <lineage>
        <taxon>Bacteria</taxon>
        <taxon>Bacillati</taxon>
        <taxon>Bacillota</taxon>
        <taxon>Bacilli</taxon>
        <taxon>Lactobacillales</taxon>
        <taxon>Lactobacillaceae</taxon>
        <taxon>Holzapfeliella</taxon>
    </lineage>
</organism>
<protein>
    <recommendedName>
        <fullName evidence="3">DUF5590 domain-containing protein</fullName>
    </recommendedName>
</protein>
<keyword evidence="2" id="KW-1185">Reference proteome</keyword>
<sequence length="157" mass="18266">MKKIIASCIGFFVFITLGVSLIYVSATHVNRVEQTQVADIAYDQTPIKTIDAYYQLSRDVKSLAVSGQDDKQVRYYMIYLPDEKAAHLYKYDEGKSKEEVINTFNNNHPNRTIEKVNLGWYHNQPVWEITFKNSDNLWGYILYSFDDGEEVSYIDNI</sequence>
<proteinExistence type="predicted"/>
<gene>
    <name evidence="1" type="ORF">R4Y45_04420</name>
</gene>
<dbReference type="EMBL" id="JAWMWG010000001">
    <property type="protein sequence ID" value="MEJ6348471.1"/>
    <property type="molecule type" value="Genomic_DNA"/>
</dbReference>
<name>A0ABU8SGG2_9LACO</name>
<evidence type="ECO:0000313" key="2">
    <source>
        <dbReference type="Proteomes" id="UP001377804"/>
    </source>
</evidence>
<accession>A0ABU8SGG2</accession>
<reference evidence="1 2" key="1">
    <citation type="submission" date="2023-10" db="EMBL/GenBank/DDBJ databases">
        <title>Holzapfeliella saturejae sp. nov. isolated from Satureja montana flowers.</title>
        <authorList>
            <person name="Alcantara C."/>
            <person name="Zuniga M."/>
            <person name="Landete J.M."/>
            <person name="Monedero V."/>
        </authorList>
    </citation>
    <scope>NUCLEOTIDE SEQUENCE [LARGE SCALE GENOMIC DNA]</scope>
    <source>
        <strain evidence="1 2">He02</strain>
    </source>
</reference>
<dbReference type="InterPro" id="IPR046350">
    <property type="entry name" value="Cystatin_sf"/>
</dbReference>
<evidence type="ECO:0000313" key="1">
    <source>
        <dbReference type="EMBL" id="MEJ6348471.1"/>
    </source>
</evidence>
<evidence type="ECO:0008006" key="3">
    <source>
        <dbReference type="Google" id="ProtNLM"/>
    </source>
</evidence>